<proteinExistence type="predicted"/>
<dbReference type="Proteomes" id="UP000248168">
    <property type="component" value="Unassembled WGS sequence"/>
</dbReference>
<gene>
    <name evidence="1" type="ORF">NITLEN_30336</name>
</gene>
<dbReference type="PROSITE" id="PS51257">
    <property type="entry name" value="PROKAR_LIPOPROTEIN"/>
    <property type="match status" value="1"/>
</dbReference>
<sequence length="146" mass="15342">MKMTTATYACLLIGLTSAGCETEQLMLQKSALTTELRQETTTGMALPAGCPTLMKSLPATQTSLTVSYLEPTKNQNGALLTDLAYTTIYLNATGAPTRAIRVWTNDPHGGAQVTISDIPVTASEIGLCVTATNWAGKESLSASTKP</sequence>
<evidence type="ECO:0008006" key="3">
    <source>
        <dbReference type="Google" id="ProtNLM"/>
    </source>
</evidence>
<reference evidence="2" key="1">
    <citation type="submission" date="2018-04" db="EMBL/GenBank/DDBJ databases">
        <authorList>
            <person name="Lucker S."/>
            <person name="Sakoula D."/>
        </authorList>
    </citation>
    <scope>NUCLEOTIDE SEQUENCE [LARGE SCALE GENOMIC DNA]</scope>
</reference>
<dbReference type="AlphaFoldDB" id="A0A330L6C6"/>
<evidence type="ECO:0000313" key="1">
    <source>
        <dbReference type="EMBL" id="SPP65422.1"/>
    </source>
</evidence>
<dbReference type="OrthoDB" id="9825876at2"/>
<name>A0A330L6C6_9BACT</name>
<accession>A0A330L6C6</accession>
<evidence type="ECO:0000313" key="2">
    <source>
        <dbReference type="Proteomes" id="UP000248168"/>
    </source>
</evidence>
<protein>
    <recommendedName>
        <fullName evidence="3">Lipoprotein</fullName>
    </recommendedName>
</protein>
<organism evidence="1 2">
    <name type="scientific">Nitrospira lenta</name>
    <dbReference type="NCBI Taxonomy" id="1436998"/>
    <lineage>
        <taxon>Bacteria</taxon>
        <taxon>Pseudomonadati</taxon>
        <taxon>Nitrospirota</taxon>
        <taxon>Nitrospiria</taxon>
        <taxon>Nitrospirales</taxon>
        <taxon>Nitrospiraceae</taxon>
        <taxon>Nitrospira</taxon>
    </lineage>
</organism>
<dbReference type="RefSeq" id="WP_121989709.1">
    <property type="nucleotide sequence ID" value="NZ_OUNR01000016.1"/>
</dbReference>
<keyword evidence="2" id="KW-1185">Reference proteome</keyword>
<dbReference type="InParanoid" id="A0A330L6C6"/>
<dbReference type="EMBL" id="OUNR01000016">
    <property type="protein sequence ID" value="SPP65422.1"/>
    <property type="molecule type" value="Genomic_DNA"/>
</dbReference>